<reference evidence="4" key="1">
    <citation type="submission" date="2016-06" db="UniProtKB">
        <authorList>
            <consortium name="WormBaseParasite"/>
        </authorList>
    </citation>
    <scope>IDENTIFICATION</scope>
</reference>
<dbReference type="PANTHER" id="PTHR12582">
    <property type="entry name" value="NETRIN RECEPTOR UNC5"/>
    <property type="match status" value="1"/>
</dbReference>
<dbReference type="InterPro" id="IPR037936">
    <property type="entry name" value="UNC5A-D"/>
</dbReference>
<dbReference type="Pfam" id="PF00791">
    <property type="entry name" value="ZU5"/>
    <property type="match status" value="1"/>
</dbReference>
<proteinExistence type="predicted"/>
<dbReference type="GO" id="GO:0005042">
    <property type="term" value="F:netrin receptor activity"/>
    <property type="evidence" value="ECO:0007669"/>
    <property type="project" value="InterPro"/>
</dbReference>
<protein>
    <submittedName>
        <fullName evidence="4">ZU5 domain-containing protein</fullName>
    </submittedName>
</protein>
<evidence type="ECO:0000313" key="3">
    <source>
        <dbReference type="Proteomes" id="UP000267606"/>
    </source>
</evidence>
<dbReference type="PANTHER" id="PTHR12582:SF47">
    <property type="entry name" value="NETRIN RECEPTOR UNC-5"/>
    <property type="match status" value="1"/>
</dbReference>
<dbReference type="SMART" id="SM00218">
    <property type="entry name" value="ZU5"/>
    <property type="match status" value="1"/>
</dbReference>
<evidence type="ECO:0000259" key="1">
    <source>
        <dbReference type="PROSITE" id="PS51145"/>
    </source>
</evidence>
<reference evidence="2 3" key="2">
    <citation type="submission" date="2018-11" db="EMBL/GenBank/DDBJ databases">
        <authorList>
            <consortium name="Pathogen Informatics"/>
        </authorList>
    </citation>
    <scope>NUCLEOTIDE SEQUENCE [LARGE SCALE GENOMIC DNA]</scope>
</reference>
<dbReference type="STRING" id="387005.A0A183HRU5"/>
<evidence type="ECO:0000313" key="4">
    <source>
        <dbReference type="WBParaSite" id="OFLC_0001020601-mRNA-1"/>
    </source>
</evidence>
<dbReference type="PROSITE" id="PS51145">
    <property type="entry name" value="ZU5"/>
    <property type="match status" value="1"/>
</dbReference>
<dbReference type="WBParaSite" id="OFLC_0001020601-mRNA-1">
    <property type="protein sequence ID" value="OFLC_0001020601-mRNA-1"/>
    <property type="gene ID" value="OFLC_0001020601"/>
</dbReference>
<sequence>MIDFRGGILNCPKTGVSLIIPEGAINEGVQQEIYVKVCRASDPGNRPPLDESRGESLMSPLVMCGPQDLQFNVPVELRLPHSVSNSSENWSLALKSGTGQQWDQMALDKNTSSVVTDHFVSIKISHF</sequence>
<evidence type="ECO:0000313" key="2">
    <source>
        <dbReference type="EMBL" id="VDO66628.1"/>
    </source>
</evidence>
<gene>
    <name evidence="2" type="ORF">OFLC_LOCUS10202</name>
</gene>
<name>A0A183HRU5_9BILA</name>
<dbReference type="Gene3D" id="2.60.220.30">
    <property type="match status" value="1"/>
</dbReference>
<keyword evidence="3" id="KW-1185">Reference proteome</keyword>
<dbReference type="InterPro" id="IPR000906">
    <property type="entry name" value="ZU5_dom"/>
</dbReference>
<dbReference type="AlphaFoldDB" id="A0A183HRU5"/>
<dbReference type="Proteomes" id="UP000267606">
    <property type="component" value="Unassembled WGS sequence"/>
</dbReference>
<feature type="domain" description="ZU5" evidence="1">
    <location>
        <begin position="1"/>
        <end position="127"/>
    </location>
</feature>
<organism evidence="4">
    <name type="scientific">Onchocerca flexuosa</name>
    <dbReference type="NCBI Taxonomy" id="387005"/>
    <lineage>
        <taxon>Eukaryota</taxon>
        <taxon>Metazoa</taxon>
        <taxon>Ecdysozoa</taxon>
        <taxon>Nematoda</taxon>
        <taxon>Chromadorea</taxon>
        <taxon>Rhabditida</taxon>
        <taxon>Spirurina</taxon>
        <taxon>Spiruromorpha</taxon>
        <taxon>Filarioidea</taxon>
        <taxon>Onchocercidae</taxon>
        <taxon>Onchocerca</taxon>
    </lineage>
</organism>
<dbReference type="GO" id="GO:0016020">
    <property type="term" value="C:membrane"/>
    <property type="evidence" value="ECO:0007669"/>
    <property type="project" value="InterPro"/>
</dbReference>
<accession>A0A183HRU5</accession>
<dbReference type="EMBL" id="UZAJ01013342">
    <property type="protein sequence ID" value="VDO66628.1"/>
    <property type="molecule type" value="Genomic_DNA"/>
</dbReference>